<dbReference type="PANTHER" id="PTHR30290">
    <property type="entry name" value="PERIPLASMIC BINDING COMPONENT OF ABC TRANSPORTER"/>
    <property type="match status" value="1"/>
</dbReference>
<proteinExistence type="inferred from homology"/>
<organism evidence="6 7">
    <name type="scientific">Clostridium rhizosphaerae</name>
    <dbReference type="NCBI Taxonomy" id="2803861"/>
    <lineage>
        <taxon>Bacteria</taxon>
        <taxon>Bacillati</taxon>
        <taxon>Bacillota</taxon>
        <taxon>Clostridia</taxon>
        <taxon>Eubacteriales</taxon>
        <taxon>Clostridiaceae</taxon>
        <taxon>Clostridium</taxon>
    </lineage>
</organism>
<dbReference type="CDD" id="cd08509">
    <property type="entry name" value="PBP2_TmCBP_oligosaccharides_like"/>
    <property type="match status" value="1"/>
</dbReference>
<feature type="chain" id="PRO_5047211110" evidence="4">
    <location>
        <begin position="19"/>
        <end position="571"/>
    </location>
</feature>
<dbReference type="Gene3D" id="3.90.76.10">
    <property type="entry name" value="Dipeptide-binding Protein, Domain 1"/>
    <property type="match status" value="1"/>
</dbReference>
<dbReference type="EMBL" id="JAESWC010000001">
    <property type="protein sequence ID" value="MBL4934592.1"/>
    <property type="molecule type" value="Genomic_DNA"/>
</dbReference>
<dbReference type="SUPFAM" id="SSF53850">
    <property type="entry name" value="Periplasmic binding protein-like II"/>
    <property type="match status" value="1"/>
</dbReference>
<dbReference type="Proteomes" id="UP000632377">
    <property type="component" value="Unassembled WGS sequence"/>
</dbReference>
<evidence type="ECO:0000256" key="2">
    <source>
        <dbReference type="ARBA" id="ARBA00005695"/>
    </source>
</evidence>
<gene>
    <name evidence="6" type="ORF">JK636_02340</name>
</gene>
<feature type="domain" description="Solute-binding protein family 5" evidence="5">
    <location>
        <begin position="86"/>
        <end position="465"/>
    </location>
</feature>
<keyword evidence="3 4" id="KW-0732">Signal</keyword>
<accession>A0ABS1T5I6</accession>
<dbReference type="InterPro" id="IPR039424">
    <property type="entry name" value="SBP_5"/>
</dbReference>
<evidence type="ECO:0000259" key="5">
    <source>
        <dbReference type="Pfam" id="PF00496"/>
    </source>
</evidence>
<feature type="signal peptide" evidence="4">
    <location>
        <begin position="1"/>
        <end position="18"/>
    </location>
</feature>
<comment type="subcellular location">
    <subcellularLocation>
        <location evidence="1">Cell membrane</location>
        <topology evidence="1">Lipid-anchor</topology>
    </subcellularLocation>
</comment>
<dbReference type="Gene3D" id="3.40.190.10">
    <property type="entry name" value="Periplasmic binding protein-like II"/>
    <property type="match status" value="1"/>
</dbReference>
<dbReference type="Pfam" id="PF00496">
    <property type="entry name" value="SBP_bac_5"/>
    <property type="match status" value="1"/>
</dbReference>
<comment type="caution">
    <text evidence="6">The sequence shown here is derived from an EMBL/GenBank/DDBJ whole genome shotgun (WGS) entry which is preliminary data.</text>
</comment>
<dbReference type="InterPro" id="IPR000914">
    <property type="entry name" value="SBP_5_dom"/>
</dbReference>
<comment type="similarity">
    <text evidence="2">Belongs to the bacterial solute-binding protein 5 family.</text>
</comment>
<dbReference type="Gene3D" id="3.10.105.10">
    <property type="entry name" value="Dipeptide-binding Protein, Domain 3"/>
    <property type="match status" value="1"/>
</dbReference>
<evidence type="ECO:0000256" key="3">
    <source>
        <dbReference type="ARBA" id="ARBA00022729"/>
    </source>
</evidence>
<dbReference type="PIRSF" id="PIRSF002741">
    <property type="entry name" value="MppA"/>
    <property type="match status" value="1"/>
</dbReference>
<protein>
    <submittedName>
        <fullName evidence="6">ABC transporter substrate-binding protein</fullName>
    </submittedName>
</protein>
<evidence type="ECO:0000313" key="6">
    <source>
        <dbReference type="EMBL" id="MBL4934592.1"/>
    </source>
</evidence>
<dbReference type="InterPro" id="IPR023765">
    <property type="entry name" value="SBP_5_CS"/>
</dbReference>
<evidence type="ECO:0000256" key="1">
    <source>
        <dbReference type="ARBA" id="ARBA00004193"/>
    </source>
</evidence>
<dbReference type="PROSITE" id="PS01040">
    <property type="entry name" value="SBP_BACTERIAL_5"/>
    <property type="match status" value="1"/>
</dbReference>
<dbReference type="PROSITE" id="PS51257">
    <property type="entry name" value="PROKAR_LIPOPROTEIN"/>
    <property type="match status" value="1"/>
</dbReference>
<name>A0ABS1T5I6_9CLOT</name>
<sequence length="571" mass="64228">MKKAISILIAIALTASLAGCSSKTKPNNTNTDTKKEPAVLTSLMEMNDGWVRNFNPFVTNVYQFEQGFMYEPLVVFDSYNNNKEHMWLAESITSEPDNKTLTVKVRKGVKWSDGQDLTAKDVAFSFTYSKDHPEIDRNGDWGEKGKIESVKIVDDYTVQIIMKVANRFARNSVFFQKWIVPEHIFAKVTDPATYVLQDPVVTGAFSVVKSFASEMVVLDRNPNYWQKDKLFVDELRIPQYNGNDAGLALLQGGTIDWAHLFIPDAEKNYVQGDSHRKFWYGMNDSVRISFNYMTKNKDNLKAFNNADFKRAMSMAVDRSTIIDSAVYGYLSKEIPTNTGLPPALFGYKDATAQAEMAKYTKFDIDGAKALLAKAGFKDTNGDGFVENPDGSKIAFEIISPAGWSDWNDGAAIAAQGLQKAGINAKAKALDLSLVTETWKTGNHDVLYTAYGSSPDIWKYYFDTIGDSSRVLTSTWWSTCQNNYVNKEMSDLIAKMPSASDAELKEITSKVEQFFAQNMINIPILHNGNWFVYNDSRFTGWATKENPKFNPANCNHDSKLLQLMDLRPVEKK</sequence>
<keyword evidence="7" id="KW-1185">Reference proteome</keyword>
<reference evidence="6 7" key="1">
    <citation type="submission" date="2021-01" db="EMBL/GenBank/DDBJ databases">
        <title>Genome public.</title>
        <authorList>
            <person name="Liu C."/>
            <person name="Sun Q."/>
        </authorList>
    </citation>
    <scope>NUCLEOTIDE SEQUENCE [LARGE SCALE GENOMIC DNA]</scope>
    <source>
        <strain evidence="6 7">YIM B02515</strain>
    </source>
</reference>
<evidence type="ECO:0000313" key="7">
    <source>
        <dbReference type="Proteomes" id="UP000632377"/>
    </source>
</evidence>
<dbReference type="InterPro" id="IPR030678">
    <property type="entry name" value="Peptide/Ni-bd"/>
</dbReference>
<dbReference type="RefSeq" id="WP_202747222.1">
    <property type="nucleotide sequence ID" value="NZ_JAESWC010000001.1"/>
</dbReference>
<evidence type="ECO:0000256" key="4">
    <source>
        <dbReference type="SAM" id="SignalP"/>
    </source>
</evidence>
<dbReference type="PANTHER" id="PTHR30290:SF82">
    <property type="entry name" value="ABC-TYPE DIPEPTIDE_OLIGOPEPTIDE TRANSPORT SYSTEM, PERIPLASMIC COMPONENT"/>
    <property type="match status" value="1"/>
</dbReference>